<gene>
    <name evidence="2" type="ORF">BDZ94DRAFT_1268756</name>
</gene>
<dbReference type="EMBL" id="MU150320">
    <property type="protein sequence ID" value="KAF9459265.1"/>
    <property type="molecule type" value="Genomic_DNA"/>
</dbReference>
<dbReference type="AlphaFoldDB" id="A0A9P6CEK7"/>
<organism evidence="2 3">
    <name type="scientific">Collybia nuda</name>
    <dbReference type="NCBI Taxonomy" id="64659"/>
    <lineage>
        <taxon>Eukaryota</taxon>
        <taxon>Fungi</taxon>
        <taxon>Dikarya</taxon>
        <taxon>Basidiomycota</taxon>
        <taxon>Agaricomycotina</taxon>
        <taxon>Agaricomycetes</taxon>
        <taxon>Agaricomycetidae</taxon>
        <taxon>Agaricales</taxon>
        <taxon>Tricholomatineae</taxon>
        <taxon>Clitocybaceae</taxon>
        <taxon>Collybia</taxon>
    </lineage>
</organism>
<protein>
    <submittedName>
        <fullName evidence="2">Uncharacterized protein</fullName>
    </submittedName>
</protein>
<evidence type="ECO:0000256" key="1">
    <source>
        <dbReference type="SAM" id="Phobius"/>
    </source>
</evidence>
<evidence type="ECO:0000313" key="3">
    <source>
        <dbReference type="Proteomes" id="UP000807353"/>
    </source>
</evidence>
<evidence type="ECO:0000313" key="2">
    <source>
        <dbReference type="EMBL" id="KAF9459265.1"/>
    </source>
</evidence>
<reference evidence="2" key="1">
    <citation type="submission" date="2020-11" db="EMBL/GenBank/DDBJ databases">
        <authorList>
            <consortium name="DOE Joint Genome Institute"/>
            <person name="Ahrendt S."/>
            <person name="Riley R."/>
            <person name="Andreopoulos W."/>
            <person name="Labutti K."/>
            <person name="Pangilinan J."/>
            <person name="Ruiz-Duenas F.J."/>
            <person name="Barrasa J.M."/>
            <person name="Sanchez-Garcia M."/>
            <person name="Camarero S."/>
            <person name="Miyauchi S."/>
            <person name="Serrano A."/>
            <person name="Linde D."/>
            <person name="Babiker R."/>
            <person name="Drula E."/>
            <person name="Ayuso-Fernandez I."/>
            <person name="Pacheco R."/>
            <person name="Padilla G."/>
            <person name="Ferreira P."/>
            <person name="Barriuso J."/>
            <person name="Kellner H."/>
            <person name="Castanera R."/>
            <person name="Alfaro M."/>
            <person name="Ramirez L."/>
            <person name="Pisabarro A.G."/>
            <person name="Kuo A."/>
            <person name="Tritt A."/>
            <person name="Lipzen A."/>
            <person name="He G."/>
            <person name="Yan M."/>
            <person name="Ng V."/>
            <person name="Cullen D."/>
            <person name="Martin F."/>
            <person name="Rosso M.-N."/>
            <person name="Henrissat B."/>
            <person name="Hibbett D."/>
            <person name="Martinez A.T."/>
            <person name="Grigoriev I.V."/>
        </authorList>
    </citation>
    <scope>NUCLEOTIDE SEQUENCE</scope>
    <source>
        <strain evidence="2">CBS 247.69</strain>
    </source>
</reference>
<comment type="caution">
    <text evidence="2">The sequence shown here is derived from an EMBL/GenBank/DDBJ whole genome shotgun (WGS) entry which is preliminary data.</text>
</comment>
<keyword evidence="1" id="KW-1133">Transmembrane helix</keyword>
<proteinExistence type="predicted"/>
<accession>A0A9P6CEK7</accession>
<sequence>MLPRIIFIHFLISVFSFFSSHFIFGTSFVSSFFSFLSLLCPLLLSSNLMICPSYDFLYFLTILIATSNPLRLAPQSTLSPPSIHPLGRWKALSDFSFLFFSQLIGLLSVPSGISPVQYVPPNTNAM</sequence>
<keyword evidence="1" id="KW-0472">Membrane</keyword>
<keyword evidence="1" id="KW-0812">Transmembrane</keyword>
<name>A0A9P6CEK7_9AGAR</name>
<keyword evidence="3" id="KW-1185">Reference proteome</keyword>
<feature type="transmembrane region" description="Helical" evidence="1">
    <location>
        <begin position="95"/>
        <end position="113"/>
    </location>
</feature>
<feature type="transmembrane region" description="Helical" evidence="1">
    <location>
        <begin position="6"/>
        <end position="24"/>
    </location>
</feature>
<dbReference type="Proteomes" id="UP000807353">
    <property type="component" value="Unassembled WGS sequence"/>
</dbReference>